<evidence type="ECO:0000313" key="1">
    <source>
        <dbReference type="EMBL" id="CAH9104383.1"/>
    </source>
</evidence>
<keyword evidence="2" id="KW-1185">Reference proteome</keyword>
<dbReference type="EMBL" id="CAMAPE010000046">
    <property type="protein sequence ID" value="CAH9104383.1"/>
    <property type="molecule type" value="Genomic_DNA"/>
</dbReference>
<comment type="caution">
    <text evidence="1">The sequence shown here is derived from an EMBL/GenBank/DDBJ whole genome shotgun (WGS) entry which is preliminary data.</text>
</comment>
<sequence>MHPDKAPRPDGLNQEFYQHYWDILGDDIAPFGQQVFSTGVIPGEVNHTNLILIPKKEKPESLGDMIYIYCPVQCCLSFFSKVLADRMKVFLKGLIYKKLEYFCPGQVNHG</sequence>
<dbReference type="OrthoDB" id="1937198at2759"/>
<accession>A0A9P0ZL91</accession>
<protein>
    <submittedName>
        <fullName evidence="1">Uncharacterized protein</fullName>
    </submittedName>
</protein>
<gene>
    <name evidence="1" type="ORF">CEURO_LOCUS16505</name>
</gene>
<name>A0A9P0ZL91_CUSEU</name>
<evidence type="ECO:0000313" key="2">
    <source>
        <dbReference type="Proteomes" id="UP001152484"/>
    </source>
</evidence>
<organism evidence="1 2">
    <name type="scientific">Cuscuta europaea</name>
    <name type="common">European dodder</name>
    <dbReference type="NCBI Taxonomy" id="41803"/>
    <lineage>
        <taxon>Eukaryota</taxon>
        <taxon>Viridiplantae</taxon>
        <taxon>Streptophyta</taxon>
        <taxon>Embryophyta</taxon>
        <taxon>Tracheophyta</taxon>
        <taxon>Spermatophyta</taxon>
        <taxon>Magnoliopsida</taxon>
        <taxon>eudicotyledons</taxon>
        <taxon>Gunneridae</taxon>
        <taxon>Pentapetalae</taxon>
        <taxon>asterids</taxon>
        <taxon>lamiids</taxon>
        <taxon>Solanales</taxon>
        <taxon>Convolvulaceae</taxon>
        <taxon>Cuscuteae</taxon>
        <taxon>Cuscuta</taxon>
        <taxon>Cuscuta subgen. Cuscuta</taxon>
    </lineage>
</organism>
<reference evidence="1" key="1">
    <citation type="submission" date="2022-07" db="EMBL/GenBank/DDBJ databases">
        <authorList>
            <person name="Macas J."/>
            <person name="Novak P."/>
            <person name="Neumann P."/>
        </authorList>
    </citation>
    <scope>NUCLEOTIDE SEQUENCE</scope>
</reference>
<proteinExistence type="predicted"/>
<dbReference type="Proteomes" id="UP001152484">
    <property type="component" value="Unassembled WGS sequence"/>
</dbReference>
<dbReference type="AlphaFoldDB" id="A0A9P0ZL91"/>